<evidence type="ECO:0000256" key="1">
    <source>
        <dbReference type="ARBA" id="ARBA00022679"/>
    </source>
</evidence>
<evidence type="ECO:0000313" key="7">
    <source>
        <dbReference type="EMBL" id="CAG5121616.1"/>
    </source>
</evidence>
<proteinExistence type="predicted"/>
<keyword evidence="5" id="KW-1015">Disulfide bond</keyword>
<evidence type="ECO:0000256" key="3">
    <source>
        <dbReference type="PIRSR" id="PIRSR637359-1"/>
    </source>
</evidence>
<feature type="binding site" evidence="4">
    <location>
        <position position="334"/>
    </location>
    <ligand>
        <name>3'-phosphoadenylyl sulfate</name>
        <dbReference type="ChEBI" id="CHEBI:58339"/>
    </ligand>
</feature>
<dbReference type="PANTHER" id="PTHR10605">
    <property type="entry name" value="HEPARAN SULFATE SULFOTRANSFERASE"/>
    <property type="match status" value="1"/>
</dbReference>
<feature type="binding site" evidence="4">
    <location>
        <begin position="366"/>
        <end position="370"/>
    </location>
    <ligand>
        <name>3'-phosphoadenylyl sulfate</name>
        <dbReference type="ChEBI" id="CHEBI:58339"/>
    </ligand>
</feature>
<dbReference type="PANTHER" id="PTHR10605:SF65">
    <property type="entry name" value="GH20068P"/>
    <property type="match status" value="1"/>
</dbReference>
<reference evidence="7" key="1">
    <citation type="submission" date="2021-04" db="EMBL/GenBank/DDBJ databases">
        <authorList>
            <consortium name="Molecular Ecology Group"/>
        </authorList>
    </citation>
    <scope>NUCLEOTIDE SEQUENCE</scope>
</reference>
<dbReference type="InterPro" id="IPR037359">
    <property type="entry name" value="NST/OST"/>
</dbReference>
<protein>
    <recommendedName>
        <fullName evidence="6">Sulfotransferase domain-containing protein</fullName>
    </recommendedName>
</protein>
<dbReference type="EMBL" id="CAJHNH020001121">
    <property type="protein sequence ID" value="CAG5121616.1"/>
    <property type="molecule type" value="Genomic_DNA"/>
</dbReference>
<dbReference type="SUPFAM" id="SSF52540">
    <property type="entry name" value="P-loop containing nucleoside triphosphate hydrolases"/>
    <property type="match status" value="1"/>
</dbReference>
<dbReference type="InterPro" id="IPR000863">
    <property type="entry name" value="Sulfotransferase_dom"/>
</dbReference>
<keyword evidence="1" id="KW-0808">Transferase</keyword>
<comment type="caution">
    <text evidence="7">The sequence shown here is derived from an EMBL/GenBank/DDBJ whole genome shotgun (WGS) entry which is preliminary data.</text>
</comment>
<dbReference type="OrthoDB" id="16988at2759"/>
<dbReference type="GO" id="GO:0008467">
    <property type="term" value="F:[heparan sulfate]-glucosamine 3-sulfotransferase activity"/>
    <property type="evidence" value="ECO:0007669"/>
    <property type="project" value="TreeGrafter"/>
</dbReference>
<gene>
    <name evidence="7" type="ORF">CUNI_LOCUS7174</name>
</gene>
<feature type="active site" description="For sulfotransferase activity" evidence="3">
    <location>
        <position position="126"/>
    </location>
</feature>
<dbReference type="Pfam" id="PF00685">
    <property type="entry name" value="Sulfotransfer_1"/>
    <property type="match status" value="1"/>
</dbReference>
<feature type="domain" description="Sulfotransferase" evidence="6">
    <location>
        <begin position="118"/>
        <end position="341"/>
    </location>
</feature>
<accession>A0A8S3Z4H4</accession>
<sequence>MLRCPKLTRYKLMSGGLLAAFSLFLMLSTVTRMNEVHIRHGSKDFTFFSVAFYGSSDNFVPLSQENLSRNIINNCSGYNISGISECNLCSGYISNYAVENSDESQLPLPISLKRRLPSAIVIGARKAGTRALLRFINLHPDVAASRQETHFFDRYFDQGLDWYRDQMPYSLETQLTVEKTPSYFVDWMVPERVYNFNSSIKLILIVRNPIDRAVSDYVQLKHSQRRLSFKYKTLEFEKFYKSGHGEYFGSFEELAFDRYTGEINKSYAPIKRSLYCRHLEKWLNHFQLSQMLVIDGENIKVRPWEEMYKLEEFLGLSHQIGKDRFVYNETKGFYCVRLEKRNQLPQTNDQASDLIMWSEQCLADSKGRDHPVLQRDVRQQLLNFFQPFNNRFFMRVSQTFDWK</sequence>
<keyword evidence="2" id="KW-0325">Glycoprotein</keyword>
<dbReference type="Proteomes" id="UP000678393">
    <property type="component" value="Unassembled WGS sequence"/>
</dbReference>
<evidence type="ECO:0000259" key="6">
    <source>
        <dbReference type="Pfam" id="PF00685"/>
    </source>
</evidence>
<name>A0A8S3Z4H4_9EUPU</name>
<evidence type="ECO:0000256" key="4">
    <source>
        <dbReference type="PIRSR" id="PIRSR637359-2"/>
    </source>
</evidence>
<feature type="disulfide bond" evidence="5">
    <location>
        <begin position="335"/>
        <end position="361"/>
    </location>
</feature>
<dbReference type="InterPro" id="IPR027417">
    <property type="entry name" value="P-loop_NTPase"/>
</dbReference>
<keyword evidence="8" id="KW-1185">Reference proteome</keyword>
<organism evidence="7 8">
    <name type="scientific">Candidula unifasciata</name>
    <dbReference type="NCBI Taxonomy" id="100452"/>
    <lineage>
        <taxon>Eukaryota</taxon>
        <taxon>Metazoa</taxon>
        <taxon>Spiralia</taxon>
        <taxon>Lophotrochozoa</taxon>
        <taxon>Mollusca</taxon>
        <taxon>Gastropoda</taxon>
        <taxon>Heterobranchia</taxon>
        <taxon>Euthyneura</taxon>
        <taxon>Panpulmonata</taxon>
        <taxon>Eupulmonata</taxon>
        <taxon>Stylommatophora</taxon>
        <taxon>Helicina</taxon>
        <taxon>Helicoidea</taxon>
        <taxon>Geomitridae</taxon>
        <taxon>Candidula</taxon>
    </lineage>
</organism>
<feature type="binding site" evidence="4">
    <location>
        <begin position="126"/>
        <end position="130"/>
    </location>
    <ligand>
        <name>3'-phosphoadenylyl sulfate</name>
        <dbReference type="ChEBI" id="CHEBI:58339"/>
    </ligand>
</feature>
<evidence type="ECO:0000256" key="2">
    <source>
        <dbReference type="ARBA" id="ARBA00023180"/>
    </source>
</evidence>
<dbReference type="Gene3D" id="3.40.50.300">
    <property type="entry name" value="P-loop containing nucleotide triphosphate hydrolases"/>
    <property type="match status" value="1"/>
</dbReference>
<feature type="binding site" evidence="4">
    <location>
        <position position="207"/>
    </location>
    <ligand>
        <name>3'-phosphoadenylyl sulfate</name>
        <dbReference type="ChEBI" id="CHEBI:58339"/>
    </ligand>
</feature>
<dbReference type="AlphaFoldDB" id="A0A8S3Z4H4"/>
<evidence type="ECO:0000313" key="8">
    <source>
        <dbReference type="Proteomes" id="UP000678393"/>
    </source>
</evidence>
<feature type="binding site" evidence="4">
    <location>
        <position position="215"/>
    </location>
    <ligand>
        <name>3'-phosphoadenylyl sulfate</name>
        <dbReference type="ChEBI" id="CHEBI:58339"/>
    </ligand>
</feature>
<evidence type="ECO:0000256" key="5">
    <source>
        <dbReference type="PIRSR" id="PIRSR637359-3"/>
    </source>
</evidence>